<evidence type="ECO:0000313" key="1">
    <source>
        <dbReference type="EMBL" id="MEY8043694.1"/>
    </source>
</evidence>
<gene>
    <name evidence="1" type="ORF">AB8O55_30205</name>
</gene>
<organism evidence="1 2">
    <name type="scientific">Saccharopolyspora cebuensis</name>
    <dbReference type="NCBI Taxonomy" id="418759"/>
    <lineage>
        <taxon>Bacteria</taxon>
        <taxon>Bacillati</taxon>
        <taxon>Actinomycetota</taxon>
        <taxon>Actinomycetes</taxon>
        <taxon>Pseudonocardiales</taxon>
        <taxon>Pseudonocardiaceae</taxon>
        <taxon>Saccharopolyspora</taxon>
    </lineage>
</organism>
<dbReference type="EMBL" id="JBGEHV010000160">
    <property type="protein sequence ID" value="MEY8043694.1"/>
    <property type="molecule type" value="Genomic_DNA"/>
</dbReference>
<sequence>WREGADGWLAVPADLPGRGEADRIELRDRVRDGFRGFLGAGLVARSCTRADPGPAVSRVAGRGAACAGRRGPAARGRAPGR</sequence>
<comment type="caution">
    <text evidence="1">The sequence shown here is derived from an EMBL/GenBank/DDBJ whole genome shotgun (WGS) entry which is preliminary data.</text>
</comment>
<reference evidence="1 2" key="1">
    <citation type="submission" date="2024-08" db="EMBL/GenBank/DDBJ databases">
        <title>Genome mining of Saccharopolyspora cebuensis PGLac3 from Nigerian medicinal plant.</title>
        <authorList>
            <person name="Ezeobiora C.E."/>
            <person name="Igbokwe N.H."/>
            <person name="Amin D.H."/>
            <person name="Mendie U.E."/>
        </authorList>
    </citation>
    <scope>NUCLEOTIDE SEQUENCE [LARGE SCALE GENOMIC DNA]</scope>
    <source>
        <strain evidence="1 2">PGLac3</strain>
    </source>
</reference>
<feature type="non-terminal residue" evidence="1">
    <location>
        <position position="1"/>
    </location>
</feature>
<name>A0ABV4CSK8_9PSEU</name>
<dbReference type="Proteomes" id="UP001564626">
    <property type="component" value="Unassembled WGS sequence"/>
</dbReference>
<feature type="non-terminal residue" evidence="1">
    <location>
        <position position="81"/>
    </location>
</feature>
<protein>
    <submittedName>
        <fullName evidence="1">Uncharacterized protein</fullName>
    </submittedName>
</protein>
<evidence type="ECO:0000313" key="2">
    <source>
        <dbReference type="Proteomes" id="UP001564626"/>
    </source>
</evidence>
<keyword evidence="2" id="KW-1185">Reference proteome</keyword>
<proteinExistence type="predicted"/>
<accession>A0ABV4CSK8</accession>
<dbReference type="RefSeq" id="WP_369775780.1">
    <property type="nucleotide sequence ID" value="NZ_JBGEHV010000160.1"/>
</dbReference>